<feature type="compositionally biased region" description="Low complexity" evidence="5">
    <location>
        <begin position="1"/>
        <end position="12"/>
    </location>
</feature>
<dbReference type="InterPro" id="IPR022742">
    <property type="entry name" value="Hydrolase_4"/>
</dbReference>
<gene>
    <name evidence="7" type="ORF">RMAR1173_LOCUS20624</name>
</gene>
<dbReference type="EMBL" id="HBHJ01031231">
    <property type="protein sequence ID" value="CAD9709631.1"/>
    <property type="molecule type" value="Transcribed_RNA"/>
</dbReference>
<dbReference type="AlphaFoldDB" id="A0A7S2SU53"/>
<reference evidence="7" key="1">
    <citation type="submission" date="2021-01" db="EMBL/GenBank/DDBJ databases">
        <authorList>
            <person name="Corre E."/>
            <person name="Pelletier E."/>
            <person name="Niang G."/>
            <person name="Scheremetjew M."/>
            <person name="Finn R."/>
            <person name="Kale V."/>
            <person name="Holt S."/>
            <person name="Cochrane G."/>
            <person name="Meng A."/>
            <person name="Brown T."/>
            <person name="Cohen L."/>
        </authorList>
    </citation>
    <scope>NUCLEOTIDE SEQUENCE</scope>
    <source>
        <strain evidence="7">CCMP1243</strain>
    </source>
</reference>
<dbReference type="PROSITE" id="PS01358">
    <property type="entry name" value="ZF_RANBP2_1"/>
    <property type="match status" value="1"/>
</dbReference>
<dbReference type="SUPFAM" id="SSF53474">
    <property type="entry name" value="alpha/beta-Hydrolases"/>
    <property type="match status" value="1"/>
</dbReference>
<evidence type="ECO:0000313" key="7">
    <source>
        <dbReference type="EMBL" id="CAD9709631.1"/>
    </source>
</evidence>
<organism evidence="7">
    <name type="scientific">Rhizochromulina marina</name>
    <dbReference type="NCBI Taxonomy" id="1034831"/>
    <lineage>
        <taxon>Eukaryota</taxon>
        <taxon>Sar</taxon>
        <taxon>Stramenopiles</taxon>
        <taxon>Ochrophyta</taxon>
        <taxon>Dictyochophyceae</taxon>
        <taxon>Rhizochromulinales</taxon>
        <taxon>Rhizochromulina</taxon>
    </lineage>
</organism>
<dbReference type="GO" id="GO:0008270">
    <property type="term" value="F:zinc ion binding"/>
    <property type="evidence" value="ECO:0007669"/>
    <property type="project" value="UniProtKB-KW"/>
</dbReference>
<protein>
    <recommendedName>
        <fullName evidence="6">RanBP2-type domain-containing protein</fullName>
    </recommendedName>
</protein>
<evidence type="ECO:0000256" key="2">
    <source>
        <dbReference type="ARBA" id="ARBA00022771"/>
    </source>
</evidence>
<dbReference type="PANTHER" id="PTHR43358">
    <property type="entry name" value="ALPHA/BETA-HYDROLASE"/>
    <property type="match status" value="1"/>
</dbReference>
<dbReference type="InterPro" id="IPR036443">
    <property type="entry name" value="Znf_RanBP2_sf"/>
</dbReference>
<dbReference type="InterPro" id="IPR001876">
    <property type="entry name" value="Znf_RanBP2"/>
</dbReference>
<dbReference type="Gene3D" id="3.40.50.1820">
    <property type="entry name" value="alpha/beta hydrolase"/>
    <property type="match status" value="1"/>
</dbReference>
<evidence type="ECO:0000256" key="5">
    <source>
        <dbReference type="SAM" id="MobiDB-lite"/>
    </source>
</evidence>
<dbReference type="InterPro" id="IPR052920">
    <property type="entry name" value="DNA-binding_regulatory"/>
</dbReference>
<feature type="region of interest" description="Disordered" evidence="5">
    <location>
        <begin position="1"/>
        <end position="45"/>
    </location>
</feature>
<dbReference type="PANTHER" id="PTHR43358:SF4">
    <property type="entry name" value="ALPHA_BETA HYDROLASE FOLD-1 DOMAIN-CONTAINING PROTEIN"/>
    <property type="match status" value="1"/>
</dbReference>
<dbReference type="Pfam" id="PF12146">
    <property type="entry name" value="Hydrolase_4"/>
    <property type="match status" value="1"/>
</dbReference>
<proteinExistence type="predicted"/>
<accession>A0A7S2SU53</accession>
<keyword evidence="2 4" id="KW-0863">Zinc-finger</keyword>
<keyword evidence="3" id="KW-0862">Zinc</keyword>
<evidence type="ECO:0000256" key="3">
    <source>
        <dbReference type="ARBA" id="ARBA00022833"/>
    </source>
</evidence>
<keyword evidence="1" id="KW-0479">Metal-binding</keyword>
<dbReference type="SUPFAM" id="SSF90209">
    <property type="entry name" value="Ran binding protein zinc finger-like"/>
    <property type="match status" value="1"/>
</dbReference>
<name>A0A7S2SU53_9STRA</name>
<sequence length="444" mass="47962">MGNSSSSSSSSSTPSDRREGTAPRPASASEPPDFAAGEYEEGPPRGRSMSYWEMAKVGYQELVNAIIRPPRAEYLPEQLGPTEFTFGGHQFTRTDFELTNERGMKIQCSHWEPVERKAVTLPCVIYMHGNASARPEALSQLALCLSLGATMVAFDFCGSGLSEGDWVSLGYFEREDLKVVVEHLRASDSVSTIALWGRSMGAATALLHGDRDPSIAAMVLDSPFADLNQLAEEMVDKGRQQGLTVPGFVVGIAIRMIRSSVQKQAGFNVRDLSPAAHADRCFIPALFVAGEDDDFIAPHHAQQIHDKYAGDKNFVKVAGDHNSSRPRFLYDSAAIFLQTCLQIPDGWALTGVDAYNHGSPPWYSSALDMYRGMDLGMTRQRQMETQQAVYGMLSGGTFQDPRNSGAPAVGPAPTGPGTPWACVVCTLVNGPTAAFCAACRNPAP</sequence>
<feature type="domain" description="RanBP2-type" evidence="6">
    <location>
        <begin position="415"/>
        <end position="444"/>
    </location>
</feature>
<evidence type="ECO:0000256" key="4">
    <source>
        <dbReference type="PROSITE-ProRule" id="PRU00322"/>
    </source>
</evidence>
<dbReference type="PROSITE" id="PS50199">
    <property type="entry name" value="ZF_RANBP2_2"/>
    <property type="match status" value="1"/>
</dbReference>
<evidence type="ECO:0000256" key="1">
    <source>
        <dbReference type="ARBA" id="ARBA00022723"/>
    </source>
</evidence>
<dbReference type="InterPro" id="IPR029058">
    <property type="entry name" value="AB_hydrolase_fold"/>
</dbReference>
<evidence type="ECO:0000259" key="6">
    <source>
        <dbReference type="PROSITE" id="PS50199"/>
    </source>
</evidence>